<protein>
    <recommendedName>
        <fullName evidence="6">Glycosyl transferase family 28 C-terminal domain-containing protein</fullName>
    </recommendedName>
</protein>
<reference evidence="8" key="1">
    <citation type="submission" date="2017-09" db="EMBL/GenBank/DDBJ databases">
        <title>The Reconstruction of 2,631 Draft Metagenome-Assembled Genomes from the Global Oceans.</title>
        <authorList>
            <person name="Tully B.J."/>
            <person name="Graham E.D."/>
            <person name="Heidelberg J.F."/>
        </authorList>
    </citation>
    <scope>NUCLEOTIDE SEQUENCE [LARGE SCALE GENOMIC DNA]</scope>
</reference>
<organism evidence="7 8">
    <name type="scientific">Candidatus Iainarchaeum sp</name>
    <dbReference type="NCBI Taxonomy" id="3101447"/>
    <lineage>
        <taxon>Archaea</taxon>
        <taxon>Candidatus Iainarchaeota</taxon>
        <taxon>Candidatus Iainarchaeia</taxon>
        <taxon>Candidatus Iainarchaeales</taxon>
        <taxon>Candidatus Iainarchaeaceae</taxon>
        <taxon>Candidatus Iainarchaeum</taxon>
    </lineage>
</organism>
<dbReference type="NCBIfam" id="NF041548">
    <property type="entry name" value="PssE"/>
    <property type="match status" value="1"/>
</dbReference>
<keyword evidence="5" id="KW-0256">Endoplasmic reticulum</keyword>
<evidence type="ECO:0000256" key="5">
    <source>
        <dbReference type="ARBA" id="ARBA00022824"/>
    </source>
</evidence>
<comment type="caution">
    <text evidence="7">The sequence shown here is derived from an EMBL/GenBank/DDBJ whole genome shotgun (WGS) entry which is preliminary data.</text>
</comment>
<dbReference type="PANTHER" id="PTHR12867">
    <property type="entry name" value="GLYCOSYL TRANSFERASE-RELATED"/>
    <property type="match status" value="1"/>
</dbReference>
<comment type="similarity">
    <text evidence="2">Belongs to the glycosyltransferase 28 family.</text>
</comment>
<dbReference type="InterPro" id="IPR007235">
    <property type="entry name" value="Glyco_trans_28_C"/>
</dbReference>
<dbReference type="Pfam" id="PF04101">
    <property type="entry name" value="Glyco_tran_28_C"/>
    <property type="match status" value="1"/>
</dbReference>
<name>A0A2D6LQN6_9ARCH</name>
<evidence type="ECO:0000313" key="8">
    <source>
        <dbReference type="Proteomes" id="UP000226712"/>
    </source>
</evidence>
<gene>
    <name evidence="7" type="ORF">CL944_03155</name>
</gene>
<dbReference type="SUPFAM" id="SSF53756">
    <property type="entry name" value="UDP-Glycosyltransferase/glycogen phosphorylase"/>
    <property type="match status" value="1"/>
</dbReference>
<dbReference type="GO" id="GO:0016758">
    <property type="term" value="F:hexosyltransferase activity"/>
    <property type="evidence" value="ECO:0007669"/>
    <property type="project" value="InterPro"/>
</dbReference>
<evidence type="ECO:0000256" key="2">
    <source>
        <dbReference type="ARBA" id="ARBA00006962"/>
    </source>
</evidence>
<dbReference type="EMBL" id="NZBD01000018">
    <property type="protein sequence ID" value="MAG18444.1"/>
    <property type="molecule type" value="Genomic_DNA"/>
</dbReference>
<evidence type="ECO:0000256" key="3">
    <source>
        <dbReference type="ARBA" id="ARBA00022676"/>
    </source>
</evidence>
<proteinExistence type="inferred from homology"/>
<dbReference type="Proteomes" id="UP000226712">
    <property type="component" value="Unassembled WGS sequence"/>
</dbReference>
<keyword evidence="3" id="KW-0328">Glycosyltransferase</keyword>
<dbReference type="InterPro" id="IPR048097">
    <property type="entry name" value="Cps14G-like"/>
</dbReference>
<dbReference type="Gene3D" id="3.40.50.2000">
    <property type="entry name" value="Glycogen Phosphorylase B"/>
    <property type="match status" value="1"/>
</dbReference>
<accession>A0A2D6LQN6</accession>
<evidence type="ECO:0000259" key="6">
    <source>
        <dbReference type="Pfam" id="PF04101"/>
    </source>
</evidence>
<keyword evidence="4" id="KW-0808">Transferase</keyword>
<dbReference type="AlphaFoldDB" id="A0A2D6LQN6"/>
<feature type="domain" description="Glycosyl transferase family 28 C-terminal" evidence="6">
    <location>
        <begin position="17"/>
        <end position="151"/>
    </location>
</feature>
<dbReference type="PANTHER" id="PTHR12867:SF6">
    <property type="entry name" value="N-ACETYLGLUCOSAMINYLDIPHOSPHODOLICHOL N-ACETYLGLUCOSAMINYLTRANSFERASE"/>
    <property type="match status" value="1"/>
</dbReference>
<evidence type="ECO:0000256" key="1">
    <source>
        <dbReference type="ARBA" id="ARBA00004240"/>
    </source>
</evidence>
<comment type="subcellular location">
    <subcellularLocation>
        <location evidence="1">Endoplasmic reticulum</location>
    </subcellularLocation>
</comment>
<evidence type="ECO:0000256" key="4">
    <source>
        <dbReference type="ARBA" id="ARBA00022679"/>
    </source>
</evidence>
<dbReference type="GO" id="GO:0006488">
    <property type="term" value="P:dolichol-linked oligosaccharide biosynthetic process"/>
    <property type="evidence" value="ECO:0007669"/>
    <property type="project" value="InterPro"/>
</dbReference>
<sequence>MLSKRSLWREYFLNKLIFVTLGTHPQNFDRLLKEVDLLVEKGKIKEKVFCQIGHSSYKPKSEFARFLTLDEFNKKLSEANIVITHAGEGNIGLCKNLGKKMIVIPRRKEFGEHTNDHQLELAEVVEQKKLGLVAWDVKELGKKLEELKYFTPKKVARGKINELLEKFYNEELK</sequence>
<dbReference type="InterPro" id="IPR039042">
    <property type="entry name" value="Alg13-like"/>
</dbReference>
<evidence type="ECO:0000313" key="7">
    <source>
        <dbReference type="EMBL" id="MAG18444.1"/>
    </source>
</evidence>